<evidence type="ECO:0000313" key="3">
    <source>
        <dbReference type="Proteomes" id="UP000184222"/>
    </source>
</evidence>
<keyword evidence="1" id="KW-0732">Signal</keyword>
<keyword evidence="3" id="KW-1185">Reference proteome</keyword>
<evidence type="ECO:0000313" key="2">
    <source>
        <dbReference type="EMBL" id="API86290.1"/>
    </source>
</evidence>
<dbReference type="EMBL" id="CP016796">
    <property type="protein sequence ID" value="API86290.1"/>
    <property type="molecule type" value="Genomic_DNA"/>
</dbReference>
<proteinExistence type="predicted"/>
<sequence>MRKILLSTILLTTSLSAFASTETAMKNCMNAWQNKQYVDAITYCKPLANPTDLYAVGVTALSNMKVGNLDEGSKYAKMFTDHYDPKASHSDNVKKIAEALYTQYGEENVEGLISDSDKEKGKQMLETASEMGSSKAKKLLSMWG</sequence>
<reference evidence="2 3" key="1">
    <citation type="journal article" date="2016" name="Appl. Environ. Microbiol.">
        <title>Whole genome relationships among Francisella bacteria of diverse origin define new species and provide specific regions for detection.</title>
        <authorList>
            <person name="Challacombe J.F."/>
            <person name="Petersen J.M."/>
            <person name="Gallegos-Graves V."/>
            <person name="Hodge D."/>
            <person name="Pillai S."/>
            <person name="Kuske C.R."/>
        </authorList>
    </citation>
    <scope>NUCLEOTIDE SEQUENCE [LARGE SCALE GENOMIC DNA]</scope>
    <source>
        <strain evidence="3">TX07-7310</strain>
    </source>
</reference>
<dbReference type="RefSeq" id="WP_072711518.1">
    <property type="nucleotide sequence ID" value="NZ_CP016796.1"/>
</dbReference>
<accession>A0A1L4BR28</accession>
<dbReference type="KEGG" id="frx:F7310_02515"/>
<feature type="signal peptide" evidence="1">
    <location>
        <begin position="1"/>
        <end position="19"/>
    </location>
</feature>
<dbReference type="Proteomes" id="UP000184222">
    <property type="component" value="Chromosome"/>
</dbReference>
<feature type="chain" id="PRO_5013312783" evidence="1">
    <location>
        <begin position="20"/>
        <end position="144"/>
    </location>
</feature>
<name>A0A1L4BR28_9GAMM</name>
<organism evidence="2 3">
    <name type="scientific">Francisella uliginis</name>
    <dbReference type="NCBI Taxonomy" id="573570"/>
    <lineage>
        <taxon>Bacteria</taxon>
        <taxon>Pseudomonadati</taxon>
        <taxon>Pseudomonadota</taxon>
        <taxon>Gammaproteobacteria</taxon>
        <taxon>Thiotrichales</taxon>
        <taxon>Francisellaceae</taxon>
        <taxon>Francisella</taxon>
    </lineage>
</organism>
<dbReference type="STRING" id="573570.F7310_02515"/>
<gene>
    <name evidence="2" type="ORF">F7310_02515</name>
</gene>
<dbReference type="AlphaFoldDB" id="A0A1L4BR28"/>
<dbReference type="OrthoDB" id="9925108at2"/>
<protein>
    <submittedName>
        <fullName evidence="2">Uncharacterized protein</fullName>
    </submittedName>
</protein>
<evidence type="ECO:0000256" key="1">
    <source>
        <dbReference type="SAM" id="SignalP"/>
    </source>
</evidence>